<name>A0A1G5HWB3_9BACT</name>
<feature type="repeat" description="TPR" evidence="3">
    <location>
        <begin position="162"/>
        <end position="195"/>
    </location>
</feature>
<dbReference type="Pfam" id="PF14559">
    <property type="entry name" value="TPR_19"/>
    <property type="match status" value="1"/>
</dbReference>
<evidence type="ECO:0000256" key="1">
    <source>
        <dbReference type="ARBA" id="ARBA00022737"/>
    </source>
</evidence>
<evidence type="ECO:0000256" key="3">
    <source>
        <dbReference type="PROSITE-ProRule" id="PRU00339"/>
    </source>
</evidence>
<dbReference type="RefSeq" id="WP_092212966.1">
    <property type="nucleotide sequence ID" value="NZ_FMUX01000016.1"/>
</dbReference>
<dbReference type="SUPFAM" id="SSF48452">
    <property type="entry name" value="TPR-like"/>
    <property type="match status" value="1"/>
</dbReference>
<dbReference type="STRING" id="419481.SAMN05216233_11631"/>
<dbReference type="EMBL" id="FMUX01000016">
    <property type="protein sequence ID" value="SCY68053.1"/>
    <property type="molecule type" value="Genomic_DNA"/>
</dbReference>
<dbReference type="SMART" id="SM00028">
    <property type="entry name" value="TPR"/>
    <property type="match status" value="4"/>
</dbReference>
<accession>A0A1G5HWB3</accession>
<evidence type="ECO:0000256" key="4">
    <source>
        <dbReference type="SAM" id="MobiDB-lite"/>
    </source>
</evidence>
<dbReference type="PROSITE" id="PS50005">
    <property type="entry name" value="TPR"/>
    <property type="match status" value="3"/>
</dbReference>
<feature type="repeat" description="TPR" evidence="3">
    <location>
        <begin position="60"/>
        <end position="93"/>
    </location>
</feature>
<dbReference type="Gene3D" id="1.25.40.10">
    <property type="entry name" value="Tetratricopeptide repeat domain"/>
    <property type="match status" value="1"/>
</dbReference>
<evidence type="ECO:0000256" key="2">
    <source>
        <dbReference type="ARBA" id="ARBA00022803"/>
    </source>
</evidence>
<evidence type="ECO:0000313" key="5">
    <source>
        <dbReference type="EMBL" id="SCY68053.1"/>
    </source>
</evidence>
<feature type="region of interest" description="Disordered" evidence="4">
    <location>
        <begin position="299"/>
        <end position="321"/>
    </location>
</feature>
<dbReference type="PANTHER" id="PTHR45586:SF1">
    <property type="entry name" value="LIPOPOLYSACCHARIDE ASSEMBLY PROTEIN B"/>
    <property type="match status" value="1"/>
</dbReference>
<proteinExistence type="predicted"/>
<feature type="repeat" description="TPR" evidence="3">
    <location>
        <begin position="94"/>
        <end position="127"/>
    </location>
</feature>
<dbReference type="OrthoDB" id="127293at2"/>
<keyword evidence="1" id="KW-0677">Repeat</keyword>
<dbReference type="PANTHER" id="PTHR45586">
    <property type="entry name" value="TPR REPEAT-CONTAINING PROTEIN PA4667"/>
    <property type="match status" value="1"/>
</dbReference>
<gene>
    <name evidence="5" type="ORF">SAMN05216233_11631</name>
</gene>
<feature type="compositionally biased region" description="Basic and acidic residues" evidence="4">
    <location>
        <begin position="304"/>
        <end position="313"/>
    </location>
</feature>
<dbReference type="Pfam" id="PF13432">
    <property type="entry name" value="TPR_16"/>
    <property type="match status" value="1"/>
</dbReference>
<reference evidence="5 6" key="1">
    <citation type="submission" date="2016-10" db="EMBL/GenBank/DDBJ databases">
        <authorList>
            <person name="de Groot N.N."/>
        </authorList>
    </citation>
    <scope>NUCLEOTIDE SEQUENCE [LARGE SCALE GENOMIC DNA]</scope>
    <source>
        <strain evidence="5 6">AA1</strain>
    </source>
</reference>
<keyword evidence="6" id="KW-1185">Reference proteome</keyword>
<dbReference type="InterPro" id="IPR019734">
    <property type="entry name" value="TPR_rpt"/>
</dbReference>
<dbReference type="InterPro" id="IPR051012">
    <property type="entry name" value="CellSynth/LPSAsmb/PSIAsmb"/>
</dbReference>
<dbReference type="AlphaFoldDB" id="A0A1G5HWB3"/>
<protein>
    <submittedName>
        <fullName evidence="5">Tfp pilus assembly protein PilF</fullName>
    </submittedName>
</protein>
<dbReference type="InterPro" id="IPR011990">
    <property type="entry name" value="TPR-like_helical_dom_sf"/>
</dbReference>
<sequence length="321" mass="36108">MPTAMPHNRPPLKPDLWSEEAIEEAIGKLKDTEPPESLRVFLEKRIEEIPQTKAHTRLLARLHNELGLFWLQKEEMGWARTHLDTAVSLDPENLKAAYNRGNIALYEEEFEAALERYETILAKEPDHGGATYNAALCHALTGRVAEALPLFERAVVLSPDYAGAHFWAGECLLHQEKPDAALPYFHKASALNPDHPESSRGLAICLFHAGRHEEAICLCEHMLETFGPELTALRVKGDALLALGNPVEAAQSHIDMALIDFDAREFLVNRARYLMETEPDKAPPYVRCVLDHFPDFKSALDPQEPLHKDRPQDGRSQSHAQ</sequence>
<keyword evidence="2 3" id="KW-0802">TPR repeat</keyword>
<organism evidence="5 6">
    <name type="scientific">Desulfoluna spongiiphila</name>
    <dbReference type="NCBI Taxonomy" id="419481"/>
    <lineage>
        <taxon>Bacteria</taxon>
        <taxon>Pseudomonadati</taxon>
        <taxon>Thermodesulfobacteriota</taxon>
        <taxon>Desulfobacteria</taxon>
        <taxon>Desulfobacterales</taxon>
        <taxon>Desulfolunaceae</taxon>
        <taxon>Desulfoluna</taxon>
    </lineage>
</organism>
<evidence type="ECO:0000313" key="6">
    <source>
        <dbReference type="Proteomes" id="UP000198870"/>
    </source>
</evidence>
<dbReference type="Proteomes" id="UP000198870">
    <property type="component" value="Unassembled WGS sequence"/>
</dbReference>